<reference evidence="5" key="1">
    <citation type="journal article" date="2011" name="PLoS ONE">
        <title>A deep insight into the sialotranscriptome of the gulf coast tick, Amblyomma maculatum.</title>
        <authorList>
            <person name="Karim S."/>
            <person name="Singh P."/>
            <person name="Ribeiro J.M."/>
        </authorList>
    </citation>
    <scope>NUCLEOTIDE SEQUENCE</scope>
    <source>
        <tissue evidence="5">Salivary gland</tissue>
    </source>
</reference>
<dbReference type="CDD" id="cd00475">
    <property type="entry name" value="Cis_IPPS"/>
    <property type="match status" value="1"/>
</dbReference>
<evidence type="ECO:0000256" key="4">
    <source>
        <dbReference type="RuleBase" id="RU363018"/>
    </source>
</evidence>
<organism evidence="5">
    <name type="scientific">Amblyomma maculatum</name>
    <name type="common">Gulf Coast tick</name>
    <dbReference type="NCBI Taxonomy" id="34609"/>
    <lineage>
        <taxon>Eukaryota</taxon>
        <taxon>Metazoa</taxon>
        <taxon>Ecdysozoa</taxon>
        <taxon>Arthropoda</taxon>
        <taxon>Chelicerata</taxon>
        <taxon>Arachnida</taxon>
        <taxon>Acari</taxon>
        <taxon>Parasitiformes</taxon>
        <taxon>Ixodida</taxon>
        <taxon>Ixodoidea</taxon>
        <taxon>Ixodidae</taxon>
        <taxon>Amblyomminae</taxon>
        <taxon>Amblyomma</taxon>
    </lineage>
</organism>
<dbReference type="GO" id="GO:0005783">
    <property type="term" value="C:endoplasmic reticulum"/>
    <property type="evidence" value="ECO:0007669"/>
    <property type="project" value="TreeGrafter"/>
</dbReference>
<dbReference type="PANTHER" id="PTHR10291:SF43">
    <property type="entry name" value="DEHYDRODOLICHYL DIPHOSPHATE SYNTHASE COMPLEX SUBUNIT DHDDS"/>
    <property type="match status" value="1"/>
</dbReference>
<dbReference type="NCBIfam" id="TIGR00055">
    <property type="entry name" value="uppS"/>
    <property type="match status" value="1"/>
</dbReference>
<dbReference type="AlphaFoldDB" id="G3MS10"/>
<comment type="similarity">
    <text evidence="1 4">Belongs to the UPP synthase family.</text>
</comment>
<dbReference type="GO" id="GO:0045547">
    <property type="term" value="F:ditrans,polycis-polyprenyl diphosphate synthase [(2E,6E)-farnesyl diphosphate specific] activity"/>
    <property type="evidence" value="ECO:0007669"/>
    <property type="project" value="UniProtKB-EC"/>
</dbReference>
<protein>
    <recommendedName>
        <fullName evidence="4">Alkyl transferase</fullName>
        <ecNumber evidence="4">2.5.1.-</ecNumber>
    </recommendedName>
</protein>
<evidence type="ECO:0000256" key="3">
    <source>
        <dbReference type="ARBA" id="ARBA00047353"/>
    </source>
</evidence>
<dbReference type="EMBL" id="JO844661">
    <property type="protein sequence ID" value="AEO36278.1"/>
    <property type="molecule type" value="mRNA"/>
</dbReference>
<keyword evidence="2 4" id="KW-0808">Transferase</keyword>
<proteinExistence type="evidence at transcript level"/>
<evidence type="ECO:0000256" key="2">
    <source>
        <dbReference type="ARBA" id="ARBA00022679"/>
    </source>
</evidence>
<name>G3MS10_AMBMU</name>
<dbReference type="SUPFAM" id="SSF64005">
    <property type="entry name" value="Undecaprenyl diphosphate synthase"/>
    <property type="match status" value="1"/>
</dbReference>
<dbReference type="GO" id="GO:0016094">
    <property type="term" value="P:polyprenol biosynthetic process"/>
    <property type="evidence" value="ECO:0007669"/>
    <property type="project" value="TreeGrafter"/>
</dbReference>
<dbReference type="EC" id="2.5.1.-" evidence="4"/>
<sequence length="346" mass="39236">MAQEGFLTPMLHKSGSTRSTQGPCRHGTESSGQLWDDQLPWYKVVVLWLLRFGPIPSHIAVMPDGNRRYAERTGAGLEHTYSAGTRLFTQASCWSFEAGVNRLTAFAFAPRHQKRNAFERDALFCQTIGTLTTSLQTLDKLKSLGLRIRSVGQVDLLPSGLRAELAELEAATSDDPRERTCLACIGYSSRHQIVLAALDMAKGVKAGTISSEDVTAEFLDAYVTDIECPDVDMLVRCAGRRLNDYMIMQSGYAYLNMNRKLWVDVSFWDWIWALLSYQLHWPRICKVKEKHLLQLASQSGMTDARRAHRQRSFIKSLQVDRIAKTLDQMHEAHLLREGHDTRYDKI</sequence>
<dbReference type="InterPro" id="IPR036424">
    <property type="entry name" value="UPP_synth-like_sf"/>
</dbReference>
<dbReference type="Pfam" id="PF01255">
    <property type="entry name" value="Prenyltransf"/>
    <property type="match status" value="1"/>
</dbReference>
<evidence type="ECO:0000256" key="1">
    <source>
        <dbReference type="ARBA" id="ARBA00005432"/>
    </source>
</evidence>
<comment type="catalytic activity">
    <reaction evidence="3">
        <text>n isopentenyl diphosphate + (2E,6E)-farnesyl diphosphate = a di-trans,poly-cis-polyprenyl diphosphate + n diphosphate</text>
        <dbReference type="Rhea" id="RHEA:53008"/>
        <dbReference type="Rhea" id="RHEA-COMP:19494"/>
        <dbReference type="ChEBI" id="CHEBI:33019"/>
        <dbReference type="ChEBI" id="CHEBI:128769"/>
        <dbReference type="ChEBI" id="CHEBI:136960"/>
        <dbReference type="ChEBI" id="CHEBI:175763"/>
        <dbReference type="EC" id="2.5.1.87"/>
    </reaction>
</comment>
<dbReference type="InterPro" id="IPR001441">
    <property type="entry name" value="UPP_synth-like"/>
</dbReference>
<dbReference type="PANTHER" id="PTHR10291">
    <property type="entry name" value="DEHYDRODOLICHYL DIPHOSPHATE SYNTHASE FAMILY MEMBER"/>
    <property type="match status" value="1"/>
</dbReference>
<dbReference type="GO" id="GO:1904423">
    <property type="term" value="C:dehydrodolichyl diphosphate synthase complex"/>
    <property type="evidence" value="ECO:0007669"/>
    <property type="project" value="TreeGrafter"/>
</dbReference>
<accession>G3MS10</accession>
<dbReference type="Gene3D" id="3.40.1180.10">
    <property type="entry name" value="Decaprenyl diphosphate synthase-like"/>
    <property type="match status" value="1"/>
</dbReference>
<evidence type="ECO:0000313" key="5">
    <source>
        <dbReference type="EMBL" id="AEO36278.1"/>
    </source>
</evidence>